<dbReference type="InterPro" id="IPR009061">
    <property type="entry name" value="DNA-bd_dom_put_sf"/>
</dbReference>
<evidence type="ECO:0000313" key="2">
    <source>
        <dbReference type="EMBL" id="CUO82344.1"/>
    </source>
</evidence>
<dbReference type="InterPro" id="IPR000551">
    <property type="entry name" value="MerR-type_HTH_dom"/>
</dbReference>
<dbReference type="SUPFAM" id="SSF46955">
    <property type="entry name" value="Putative DNA-binding domain"/>
    <property type="match status" value="1"/>
</dbReference>
<gene>
    <name evidence="2" type="ORF">ERS852471_02388</name>
</gene>
<feature type="domain" description="HTH merR-type" evidence="1">
    <location>
        <begin position="1"/>
        <end position="44"/>
    </location>
</feature>
<accession>A0A174I598</accession>
<protein>
    <submittedName>
        <fullName evidence="2">MerR family transcriptional regulator</fullName>
    </submittedName>
</protein>
<dbReference type="Proteomes" id="UP000095594">
    <property type="component" value="Unassembled WGS sequence"/>
</dbReference>
<dbReference type="PROSITE" id="PS50937">
    <property type="entry name" value="HTH_MERR_2"/>
    <property type="match status" value="1"/>
</dbReference>
<sequence length="68" mass="8234">MPFVDKRENETRVFKDEDFGGIQMISYMKSSRMPIKEIKRFMDMCLVGDDTLEERLQVFYYRKKAVNQ</sequence>
<dbReference type="OrthoDB" id="9811174at2"/>
<dbReference type="AlphaFoldDB" id="A0A174I598"/>
<reference evidence="2 3" key="1">
    <citation type="submission" date="2015-09" db="EMBL/GenBank/DDBJ databases">
        <authorList>
            <consortium name="Pathogen Informatics"/>
        </authorList>
    </citation>
    <scope>NUCLEOTIDE SEQUENCE [LARGE SCALE GENOMIC DNA]</scope>
    <source>
        <strain evidence="2 3">2789STDY5834856</strain>
    </source>
</reference>
<organism evidence="2 3">
    <name type="scientific">Clostridium disporicum</name>
    <dbReference type="NCBI Taxonomy" id="84024"/>
    <lineage>
        <taxon>Bacteria</taxon>
        <taxon>Bacillati</taxon>
        <taxon>Bacillota</taxon>
        <taxon>Clostridia</taxon>
        <taxon>Eubacteriales</taxon>
        <taxon>Clostridiaceae</taxon>
        <taxon>Clostridium</taxon>
    </lineage>
</organism>
<proteinExistence type="predicted"/>
<dbReference type="Gene3D" id="1.10.1660.10">
    <property type="match status" value="1"/>
</dbReference>
<dbReference type="EMBL" id="CYZX01000017">
    <property type="protein sequence ID" value="CUO82344.1"/>
    <property type="molecule type" value="Genomic_DNA"/>
</dbReference>
<name>A0A174I598_9CLOT</name>
<evidence type="ECO:0000259" key="1">
    <source>
        <dbReference type="PROSITE" id="PS50937"/>
    </source>
</evidence>
<dbReference type="GO" id="GO:0003677">
    <property type="term" value="F:DNA binding"/>
    <property type="evidence" value="ECO:0007669"/>
    <property type="project" value="InterPro"/>
</dbReference>
<evidence type="ECO:0000313" key="3">
    <source>
        <dbReference type="Proteomes" id="UP000095594"/>
    </source>
</evidence>
<dbReference type="GO" id="GO:0006355">
    <property type="term" value="P:regulation of DNA-templated transcription"/>
    <property type="evidence" value="ECO:0007669"/>
    <property type="project" value="InterPro"/>
</dbReference>